<evidence type="ECO:0000256" key="1">
    <source>
        <dbReference type="SAM" id="MobiDB-lite"/>
    </source>
</evidence>
<reference evidence="2" key="1">
    <citation type="submission" date="2016-02" db="EMBL/GenBank/DDBJ databases">
        <title>Circadian gene expression in Trichogramma brassicae.</title>
        <authorList>
            <person name="Rahimi Kaldeh S."/>
            <person name="Ashouri A."/>
            <person name="Bandani A."/>
            <person name="Tomioka K."/>
        </authorList>
    </citation>
    <scope>NUCLEOTIDE SEQUENCE</scope>
</reference>
<dbReference type="AlphaFoldDB" id="A0A1C9BBT8"/>
<gene>
    <name evidence="2" type="primary">PER</name>
</gene>
<protein>
    <submittedName>
        <fullName evidence="2">Period</fullName>
    </submittedName>
</protein>
<feature type="non-terminal residue" evidence="2">
    <location>
        <position position="153"/>
    </location>
</feature>
<dbReference type="EMBL" id="KU748131">
    <property type="protein sequence ID" value="AOL74069.1"/>
    <property type="molecule type" value="mRNA"/>
</dbReference>
<feature type="compositionally biased region" description="Polar residues" evidence="1">
    <location>
        <begin position="1"/>
        <end position="14"/>
    </location>
</feature>
<accession>A0A1C9BBT8</accession>
<organism evidence="2">
    <name type="scientific">Trichogramma brassicae</name>
    <dbReference type="NCBI Taxonomy" id="86971"/>
    <lineage>
        <taxon>Eukaryota</taxon>
        <taxon>Metazoa</taxon>
        <taxon>Ecdysozoa</taxon>
        <taxon>Arthropoda</taxon>
        <taxon>Hexapoda</taxon>
        <taxon>Insecta</taxon>
        <taxon>Pterygota</taxon>
        <taxon>Neoptera</taxon>
        <taxon>Endopterygota</taxon>
        <taxon>Hymenoptera</taxon>
        <taxon>Apocrita</taxon>
        <taxon>Proctotrupomorpha</taxon>
        <taxon>Chalcidoidea</taxon>
        <taxon>Trichogrammatidae</taxon>
        <taxon>Trichogramma</taxon>
    </lineage>
</organism>
<proteinExistence type="evidence at transcript level"/>
<sequence>QQQIAVNNGNNNKSGARLLKRSATQGPDPNEGNFKMSKYDETMKSGPNNNPGQATVIMTNNAYVANKANDNRVAGNPMCQATTLAAPASAPPTTATTSAAINNNQCFANANICQQPTTTTTTSRYPPGFFQMLPVYYMPVPTALATAPIPREN</sequence>
<feature type="non-terminal residue" evidence="2">
    <location>
        <position position="1"/>
    </location>
</feature>
<evidence type="ECO:0000313" key="2">
    <source>
        <dbReference type="EMBL" id="AOL74069.1"/>
    </source>
</evidence>
<name>A0A1C9BBT8_9HYME</name>
<feature type="region of interest" description="Disordered" evidence="1">
    <location>
        <begin position="1"/>
        <end position="53"/>
    </location>
</feature>